<gene>
    <name evidence="4" type="ORF">EOV40_013310</name>
</gene>
<dbReference type="AlphaFoldDB" id="A0A5B9GKT2"/>
<protein>
    <submittedName>
        <fullName evidence="4">Single-stranded DNA-binding protein</fullName>
    </submittedName>
</protein>
<sequence>MRGTVNRVILVGNLGKDPLREDLENGASRVSFPLATSESWSDQFQGKRKQMREWH</sequence>
<evidence type="ECO:0000256" key="3">
    <source>
        <dbReference type="SAM" id="MobiDB-lite"/>
    </source>
</evidence>
<evidence type="ECO:0000256" key="1">
    <source>
        <dbReference type="ARBA" id="ARBA00023125"/>
    </source>
</evidence>
<geneLocation type="plasmid" evidence="4 5">
    <name>unnamed1</name>
</geneLocation>
<organism evidence="4 5">
    <name type="scientific">Acetobacter oryzoeni</name>
    <dbReference type="NCBI Taxonomy" id="2500548"/>
    <lineage>
        <taxon>Bacteria</taxon>
        <taxon>Pseudomonadati</taxon>
        <taxon>Pseudomonadota</taxon>
        <taxon>Alphaproteobacteria</taxon>
        <taxon>Acetobacterales</taxon>
        <taxon>Acetobacteraceae</taxon>
        <taxon>Acetobacter</taxon>
    </lineage>
</organism>
<proteinExistence type="predicted"/>
<dbReference type="KEGG" id="aoy:EOV40_013310"/>
<dbReference type="GO" id="GO:0003697">
    <property type="term" value="F:single-stranded DNA binding"/>
    <property type="evidence" value="ECO:0007669"/>
    <property type="project" value="InterPro"/>
</dbReference>
<evidence type="ECO:0000256" key="2">
    <source>
        <dbReference type="PROSITE-ProRule" id="PRU00252"/>
    </source>
</evidence>
<dbReference type="Proteomes" id="UP000287027">
    <property type="component" value="Plasmid unnamed1"/>
</dbReference>
<name>A0A5B9GKT2_9PROT</name>
<keyword evidence="5" id="KW-1185">Reference proteome</keyword>
<evidence type="ECO:0000313" key="4">
    <source>
        <dbReference type="EMBL" id="QEE86713.1"/>
    </source>
</evidence>
<feature type="region of interest" description="Disordered" evidence="3">
    <location>
        <begin position="36"/>
        <end position="55"/>
    </location>
</feature>
<dbReference type="InterPro" id="IPR000424">
    <property type="entry name" value="Primosome_PriB/ssb"/>
</dbReference>
<dbReference type="Gene3D" id="2.40.50.140">
    <property type="entry name" value="Nucleic acid-binding proteins"/>
    <property type="match status" value="1"/>
</dbReference>
<dbReference type="EMBL" id="CP042809">
    <property type="protein sequence ID" value="QEE86713.1"/>
    <property type="molecule type" value="Genomic_DNA"/>
</dbReference>
<evidence type="ECO:0000313" key="5">
    <source>
        <dbReference type="Proteomes" id="UP000287027"/>
    </source>
</evidence>
<accession>A0A5B9GKT2</accession>
<reference evidence="4 5" key="1">
    <citation type="submission" date="2019-08" db="EMBL/GenBank/DDBJ databases">
        <title>Acetobacter oryzioeni sp. nov., isolated from Korean rice wine vinegar.</title>
        <authorList>
            <person name="Baek J.H."/>
            <person name="Kim K.H."/>
            <person name="Jeon C.O."/>
            <person name="Han D.M."/>
        </authorList>
    </citation>
    <scope>NUCLEOTIDE SEQUENCE [LARGE SCALE GENOMIC DNA]</scope>
    <source>
        <strain evidence="4 5">B6</strain>
        <plasmid evidence="4 5">unnamed1</plasmid>
    </source>
</reference>
<dbReference type="InterPro" id="IPR012340">
    <property type="entry name" value="NA-bd_OB-fold"/>
</dbReference>
<dbReference type="PROSITE" id="PS50935">
    <property type="entry name" value="SSB"/>
    <property type="match status" value="1"/>
</dbReference>
<keyword evidence="4" id="KW-0614">Plasmid</keyword>
<dbReference type="SUPFAM" id="SSF50249">
    <property type="entry name" value="Nucleic acid-binding proteins"/>
    <property type="match status" value="1"/>
</dbReference>
<dbReference type="RefSeq" id="WP_116100402.1">
    <property type="nucleotide sequence ID" value="NZ_CP042809.1"/>
</dbReference>
<feature type="compositionally biased region" description="Basic residues" evidence="3">
    <location>
        <begin position="46"/>
        <end position="55"/>
    </location>
</feature>
<keyword evidence="1 2" id="KW-0238">DNA-binding</keyword>
<dbReference type="Pfam" id="PF00436">
    <property type="entry name" value="SSB"/>
    <property type="match status" value="1"/>
</dbReference>